<feature type="domain" description="RecX second three-helical" evidence="7">
    <location>
        <begin position="107"/>
        <end position="148"/>
    </location>
</feature>
<dbReference type="AlphaFoldDB" id="A0A2Z6TA56"/>
<dbReference type="PANTHER" id="PTHR33602:SF1">
    <property type="entry name" value="REGULATORY PROTEIN RECX FAMILY PROTEIN"/>
    <property type="match status" value="1"/>
</dbReference>
<protein>
    <recommendedName>
        <fullName evidence="4 6">Regulatory protein RecX</fullName>
    </recommendedName>
</protein>
<dbReference type="Proteomes" id="UP000257317">
    <property type="component" value="Unassembled WGS sequence"/>
</dbReference>
<dbReference type="NCBIfam" id="NF010733">
    <property type="entry name" value="PRK14135.1"/>
    <property type="match status" value="1"/>
</dbReference>
<evidence type="ECO:0000259" key="9">
    <source>
        <dbReference type="Pfam" id="PF21982"/>
    </source>
</evidence>
<evidence type="ECO:0000313" key="10">
    <source>
        <dbReference type="EMBL" id="GBG04733.1"/>
    </source>
</evidence>
<dbReference type="EMBL" id="BFBY01000004">
    <property type="protein sequence ID" value="GBG04733.1"/>
    <property type="molecule type" value="Genomic_DNA"/>
</dbReference>
<dbReference type="GO" id="GO:0006282">
    <property type="term" value="P:regulation of DNA repair"/>
    <property type="evidence" value="ECO:0007669"/>
    <property type="project" value="UniProtKB-UniRule"/>
</dbReference>
<feature type="domain" description="RecX first three-helical" evidence="9">
    <location>
        <begin position="62"/>
        <end position="97"/>
    </location>
</feature>
<sequence length="271" mass="31433">MSIVTKVTAQRRKGHYNIFLDDHYAFSVSEQTLTKFRLLKGVELTKDQVNEIKDAEKDSKATELAINYLSYQPRSTAEVRQYLTKAEMTENAIENAVVNLQDLGYLDDYNFAKLFVKNNLQVGKDGPNAIKQKLGRKKVESNLIEDVLYEIENEAWLEPGLRLIHSLVHQQGKLSTKEIERKAQQKLLSHGFNKELSDLIVAKLDLKNDEQDQLIALKKQGIKVYKRYRNDDSFTRNQKVRRYLYQHGFSGNEIEQFLNGEIVDLSEIDEY</sequence>
<proteinExistence type="inferred from homology"/>
<dbReference type="Gene3D" id="1.10.10.10">
    <property type="entry name" value="Winged helix-like DNA-binding domain superfamily/Winged helix DNA-binding domain"/>
    <property type="match status" value="4"/>
</dbReference>
<feature type="domain" description="RecX third three-helical" evidence="8">
    <location>
        <begin position="213"/>
        <end position="258"/>
    </location>
</feature>
<evidence type="ECO:0000259" key="8">
    <source>
        <dbReference type="Pfam" id="PF21981"/>
    </source>
</evidence>
<dbReference type="InterPro" id="IPR053925">
    <property type="entry name" value="RecX_HTH_3rd"/>
</dbReference>
<evidence type="ECO:0000256" key="6">
    <source>
        <dbReference type="HAMAP-Rule" id="MF_01114"/>
    </source>
</evidence>
<evidence type="ECO:0000256" key="2">
    <source>
        <dbReference type="ARBA" id="ARBA00004496"/>
    </source>
</evidence>
<evidence type="ECO:0000313" key="11">
    <source>
        <dbReference type="Proteomes" id="UP000257317"/>
    </source>
</evidence>
<dbReference type="InterPro" id="IPR036388">
    <property type="entry name" value="WH-like_DNA-bd_sf"/>
</dbReference>
<comment type="similarity">
    <text evidence="3 6">Belongs to the RecX family.</text>
</comment>
<dbReference type="Pfam" id="PF21981">
    <property type="entry name" value="RecX_HTH3"/>
    <property type="match status" value="1"/>
</dbReference>
<dbReference type="PANTHER" id="PTHR33602">
    <property type="entry name" value="REGULATORY PROTEIN RECX FAMILY PROTEIN"/>
    <property type="match status" value="1"/>
</dbReference>
<evidence type="ECO:0000256" key="1">
    <source>
        <dbReference type="ARBA" id="ARBA00003529"/>
    </source>
</evidence>
<dbReference type="InterPro" id="IPR003783">
    <property type="entry name" value="Regulatory_RecX"/>
</dbReference>
<comment type="function">
    <text evidence="1 6">Modulates RecA activity.</text>
</comment>
<dbReference type="InterPro" id="IPR053926">
    <property type="entry name" value="RecX_HTH_1st"/>
</dbReference>
<keyword evidence="11" id="KW-1185">Reference proteome</keyword>
<dbReference type="InterPro" id="IPR053924">
    <property type="entry name" value="RecX_HTH_2nd"/>
</dbReference>
<gene>
    <name evidence="6 10" type="primary">recX</name>
    <name evidence="10" type="ORF">LrDSM24759_06470</name>
</gene>
<dbReference type="Pfam" id="PF02631">
    <property type="entry name" value="RecX_HTH2"/>
    <property type="match status" value="1"/>
</dbReference>
<dbReference type="Pfam" id="PF21982">
    <property type="entry name" value="RecX_HTH1"/>
    <property type="match status" value="1"/>
</dbReference>
<dbReference type="OrthoDB" id="5421057at2"/>
<name>A0A2Z6TA56_9LACO</name>
<evidence type="ECO:0000256" key="4">
    <source>
        <dbReference type="ARBA" id="ARBA00018111"/>
    </source>
</evidence>
<keyword evidence="5 6" id="KW-0963">Cytoplasm</keyword>
<dbReference type="RefSeq" id="WP_117118080.1">
    <property type="nucleotide sequence ID" value="NZ_BFBY01000004.1"/>
</dbReference>
<comment type="caution">
    <text evidence="10">The sequence shown here is derived from an EMBL/GenBank/DDBJ whole genome shotgun (WGS) entry which is preliminary data.</text>
</comment>
<reference evidence="11" key="1">
    <citation type="submission" date="2018-03" db="EMBL/GenBank/DDBJ databases">
        <title>New taxa in the Lactobacillus gasseri group.</title>
        <authorList>
            <person name="Tanizawa Y."/>
            <person name="Tohno M."/>
            <person name="Endo A."/>
            <person name="Arita M."/>
        </authorList>
    </citation>
    <scope>NUCLEOTIDE SEQUENCE [LARGE SCALE GENOMIC DNA]</scope>
    <source>
        <strain evidence="11">DSM 24759</strain>
    </source>
</reference>
<accession>A0A2Z6TA56</accession>
<dbReference type="GO" id="GO:0005737">
    <property type="term" value="C:cytoplasm"/>
    <property type="evidence" value="ECO:0007669"/>
    <property type="project" value="UniProtKB-SubCell"/>
</dbReference>
<dbReference type="HAMAP" id="MF_01114">
    <property type="entry name" value="RecX"/>
    <property type="match status" value="1"/>
</dbReference>
<evidence type="ECO:0000256" key="3">
    <source>
        <dbReference type="ARBA" id="ARBA00009695"/>
    </source>
</evidence>
<evidence type="ECO:0000256" key="5">
    <source>
        <dbReference type="ARBA" id="ARBA00022490"/>
    </source>
</evidence>
<organism evidence="10 11">
    <name type="scientific">Lactobacillus rodentium</name>
    <dbReference type="NCBI Taxonomy" id="947835"/>
    <lineage>
        <taxon>Bacteria</taxon>
        <taxon>Bacillati</taxon>
        <taxon>Bacillota</taxon>
        <taxon>Bacilli</taxon>
        <taxon>Lactobacillales</taxon>
        <taxon>Lactobacillaceae</taxon>
        <taxon>Lactobacillus</taxon>
    </lineage>
</organism>
<evidence type="ECO:0000259" key="7">
    <source>
        <dbReference type="Pfam" id="PF02631"/>
    </source>
</evidence>
<comment type="subcellular location">
    <subcellularLocation>
        <location evidence="2 6">Cytoplasm</location>
    </subcellularLocation>
</comment>